<gene>
    <name evidence="2" type="ORF">VP01_3597g1</name>
</gene>
<keyword evidence="3" id="KW-1185">Reference proteome</keyword>
<feature type="domain" description="Tet-like 2OG-Fe(II) oxygenase" evidence="1">
    <location>
        <begin position="41"/>
        <end position="114"/>
    </location>
</feature>
<dbReference type="VEuPathDB" id="FungiDB:VP01_3597g1"/>
<proteinExistence type="predicted"/>
<sequence length="115" mass="12907">MICQCAHSQEKDSLQVSSEDEGGAKCQNAIVKLYLFSTMDPSLKSQYQRLSQHLIAQTAYQNPNQSNGPQYAGKIMAAEVTKDPDRYCELQSHVPEQNTFIGKQFYSVLGPLFDE</sequence>
<comment type="caution">
    <text evidence="2">The sequence shown here is derived from an EMBL/GenBank/DDBJ whole genome shotgun (WGS) entry which is preliminary data.</text>
</comment>
<dbReference type="InterPro" id="IPR046798">
    <property type="entry name" value="2OG-FeII_Oxy_6"/>
</dbReference>
<evidence type="ECO:0000313" key="3">
    <source>
        <dbReference type="Proteomes" id="UP000037035"/>
    </source>
</evidence>
<feature type="non-terminal residue" evidence="2">
    <location>
        <position position="115"/>
    </location>
</feature>
<evidence type="ECO:0000259" key="1">
    <source>
        <dbReference type="Pfam" id="PF20515"/>
    </source>
</evidence>
<dbReference type="Proteomes" id="UP000037035">
    <property type="component" value="Unassembled WGS sequence"/>
</dbReference>
<name>A0A0L6UVZ6_9BASI</name>
<dbReference type="OrthoDB" id="10424785at2759"/>
<organism evidence="2 3">
    <name type="scientific">Puccinia sorghi</name>
    <dbReference type="NCBI Taxonomy" id="27349"/>
    <lineage>
        <taxon>Eukaryota</taxon>
        <taxon>Fungi</taxon>
        <taxon>Dikarya</taxon>
        <taxon>Basidiomycota</taxon>
        <taxon>Pucciniomycotina</taxon>
        <taxon>Pucciniomycetes</taxon>
        <taxon>Pucciniales</taxon>
        <taxon>Pucciniaceae</taxon>
        <taxon>Puccinia</taxon>
    </lineage>
</organism>
<dbReference type="EMBL" id="LAVV01008609">
    <property type="protein sequence ID" value="KNZ52392.1"/>
    <property type="molecule type" value="Genomic_DNA"/>
</dbReference>
<protein>
    <recommendedName>
        <fullName evidence="1">Tet-like 2OG-Fe(II) oxygenase domain-containing protein</fullName>
    </recommendedName>
</protein>
<dbReference type="STRING" id="27349.A0A0L6UVZ6"/>
<accession>A0A0L6UVZ6</accession>
<evidence type="ECO:0000313" key="2">
    <source>
        <dbReference type="EMBL" id="KNZ52392.1"/>
    </source>
</evidence>
<reference evidence="2 3" key="1">
    <citation type="submission" date="2015-08" db="EMBL/GenBank/DDBJ databases">
        <title>Next Generation Sequencing and Analysis of the Genome of Puccinia sorghi L Schw, the Causal Agent of Maize Common Rust.</title>
        <authorList>
            <person name="Rochi L."/>
            <person name="Burguener G."/>
            <person name="Darino M."/>
            <person name="Turjanski A."/>
            <person name="Kreff E."/>
            <person name="Dieguez M.J."/>
            <person name="Sacco F."/>
        </authorList>
    </citation>
    <scope>NUCLEOTIDE SEQUENCE [LARGE SCALE GENOMIC DNA]</scope>
    <source>
        <strain evidence="2 3">RO10H11247</strain>
    </source>
</reference>
<dbReference type="AlphaFoldDB" id="A0A0L6UVZ6"/>
<dbReference type="Pfam" id="PF20515">
    <property type="entry name" value="2OG-FeII_Oxy_6"/>
    <property type="match status" value="1"/>
</dbReference>